<dbReference type="Pfam" id="PF10513">
    <property type="entry name" value="EPL1"/>
    <property type="match status" value="1"/>
</dbReference>
<dbReference type="SUPFAM" id="SSF47370">
    <property type="entry name" value="Bromodomain"/>
    <property type="match status" value="1"/>
</dbReference>
<evidence type="ECO:0000256" key="1">
    <source>
        <dbReference type="ARBA" id="ARBA00022723"/>
    </source>
</evidence>
<dbReference type="Pfam" id="PF00855">
    <property type="entry name" value="PWWP"/>
    <property type="match status" value="1"/>
</dbReference>
<dbReference type="Pfam" id="PF13831">
    <property type="entry name" value="PHD_2"/>
    <property type="match status" value="1"/>
</dbReference>
<keyword evidence="6" id="KW-0539">Nucleus</keyword>
<evidence type="ECO:0000259" key="10">
    <source>
        <dbReference type="PROSITE" id="PS50014"/>
    </source>
</evidence>
<dbReference type="SUPFAM" id="SSF57903">
    <property type="entry name" value="FYVE/PHD zinc finger"/>
    <property type="match status" value="1"/>
</dbReference>
<dbReference type="Proteomes" id="UP000830375">
    <property type="component" value="Unassembled WGS sequence"/>
</dbReference>
<sequence>MRKPRRRGGLPGAQSDATDTATSGRGASQPRSLSPYRLKVSPTRETLTYAQAQKIVEVDLDGRLHRISIFDPLMVITEDEMTAQDIAECNSNKENSEQSTVTAVVSSPRRSTAHRGKKKDVKQLSSSSSSQNHCSNSHGQSQTHSSANSHQGTLPKPTFREQESYEPVEAPPRSTAYYRYIEKSGEEMETDAEYDMDEEDMAWLELVNENRESDGHPQVSPDTFELLIDRLEKESFLELRSQAPSQSIIDEDAFCCVCLDDECLNSNVILFCDICNLAVHQECYGVPYIPEGQWLCRCCLQSPSRPVDCVLCPNRGGAFKQTSDGRWAHVVCAIWIPEVCFANTVFLEPIEGVDNIPPARWKLTCYLCKQKGCGASIQCHKANCYTAFHVTCAQRAGLFMKIEPVRETTVNGTTFSVKKTAFCEAHSPPVKDGSDDEEAGGRVLGCRANRGRSAYTQTPQLKKQRRSNKLDSKEQQKKGKKEEVLNKIFKDVIIQKKNQFMQRLHNYWLLKRQSRNGVPLIRRLHSHLQGQRSAEQAEPDEKLNAVREELKYWQKLRHDLERARLLIELIRKREKLKREQVKIHQAVTEHQLTPVLVPDYLEFIAQPMDFSTMKSKLEAHKYRSVTDLEADFNLMISNCLLYNAKDTRQAQNTGFDLDTGMHLAESPHKNDYYRCTLEDVDTLLDPDNRLHMTTENQLRELLDKLDVVTSMRSSGARTRRIRLLRREINNIRYKQQSRNSHMLNGELKEEDEEDDEDKEMDGEHNLSSSSSDKADTHQEPPTLRPMTSDPRTSPCPPKRLKLNSESQEAESDTTPVNSCTKPEERPPEIKLINGLSSTESPTRPVTGGVGRRTSVLFKKAKNGAKLQRERDSQMQNGSREEAVSADPDPAHTPNCTATVKTETSAQPKPSTPPPISTPAKQRARSRSCSPESLTNGFRKHKDGGSDSECSSSPTLRELASPPKKSRGKPALSKVPFLETVNGDSDYTGTDVLSNGDAPEPEPLDLVWAKSRGYPSYPALIIDPDMPQEGLLHNGVPIPVPPLDVLRLGEQRQEEAGEKLFLVLFFDNKRTWQWLPRDKVIPLGVDDTADKLRMMEGKKTSIRKSVQVAYDRAMIHLSRVRGDHGFVGSNYM</sequence>
<feature type="domain" description="PHD-type" evidence="13">
    <location>
        <begin position="306"/>
        <end position="427"/>
    </location>
</feature>
<organism evidence="14 15">
    <name type="scientific">Labeo rohita</name>
    <name type="common">Indian major carp</name>
    <name type="synonym">Cyprinus rohita</name>
    <dbReference type="NCBI Taxonomy" id="84645"/>
    <lineage>
        <taxon>Eukaryota</taxon>
        <taxon>Metazoa</taxon>
        <taxon>Chordata</taxon>
        <taxon>Craniata</taxon>
        <taxon>Vertebrata</taxon>
        <taxon>Euteleostomi</taxon>
        <taxon>Actinopterygii</taxon>
        <taxon>Neopterygii</taxon>
        <taxon>Teleostei</taxon>
        <taxon>Ostariophysi</taxon>
        <taxon>Cypriniformes</taxon>
        <taxon>Cyprinidae</taxon>
        <taxon>Labeoninae</taxon>
        <taxon>Labeonini</taxon>
        <taxon>Labeo</taxon>
    </lineage>
</organism>
<dbReference type="Gene3D" id="3.30.40.10">
    <property type="entry name" value="Zinc/RING finger domain, C3HC4 (zinc finger)"/>
    <property type="match status" value="2"/>
</dbReference>
<dbReference type="EMBL" id="JACTAM010000008">
    <property type="protein sequence ID" value="KAI2661897.1"/>
    <property type="molecule type" value="Genomic_DNA"/>
</dbReference>
<proteinExistence type="predicted"/>
<dbReference type="InterPro" id="IPR011011">
    <property type="entry name" value="Znf_FYVE_PHD"/>
</dbReference>
<dbReference type="PROSITE" id="PS50014">
    <property type="entry name" value="BROMODOMAIN_2"/>
    <property type="match status" value="1"/>
</dbReference>
<feature type="region of interest" description="Disordered" evidence="9">
    <location>
        <begin position="735"/>
        <end position="998"/>
    </location>
</feature>
<keyword evidence="4" id="KW-0862">Zinc</keyword>
<dbReference type="Pfam" id="PF00439">
    <property type="entry name" value="Bromodomain"/>
    <property type="match status" value="1"/>
</dbReference>
<evidence type="ECO:0000256" key="2">
    <source>
        <dbReference type="ARBA" id="ARBA00022737"/>
    </source>
</evidence>
<dbReference type="InterPro" id="IPR050701">
    <property type="entry name" value="Histone_Mod_Regulator"/>
</dbReference>
<feature type="compositionally biased region" description="Basic and acidic residues" evidence="9">
    <location>
        <begin position="866"/>
        <end position="882"/>
    </location>
</feature>
<gene>
    <name evidence="14" type="ORF">H4Q32_007597</name>
</gene>
<dbReference type="InterPro" id="IPR000313">
    <property type="entry name" value="PWWP_dom"/>
</dbReference>
<dbReference type="Pfam" id="PF13832">
    <property type="entry name" value="zf-HC5HC2H_2"/>
    <property type="match status" value="1"/>
</dbReference>
<feature type="compositionally biased region" description="Polar residues" evidence="9">
    <location>
        <begin position="15"/>
        <end position="32"/>
    </location>
</feature>
<feature type="compositionally biased region" description="Low complexity" evidence="9">
    <location>
        <begin position="125"/>
        <end position="142"/>
    </location>
</feature>
<evidence type="ECO:0000259" key="13">
    <source>
        <dbReference type="PROSITE" id="PS51805"/>
    </source>
</evidence>
<feature type="domain" description="Bromo" evidence="10">
    <location>
        <begin position="597"/>
        <end position="650"/>
    </location>
</feature>
<evidence type="ECO:0000256" key="8">
    <source>
        <dbReference type="PROSITE-ProRule" id="PRU00146"/>
    </source>
</evidence>
<dbReference type="Gene3D" id="2.30.30.140">
    <property type="match status" value="1"/>
</dbReference>
<dbReference type="PROSITE" id="PS50812">
    <property type="entry name" value="PWWP"/>
    <property type="match status" value="1"/>
</dbReference>
<keyword evidence="15" id="KW-1185">Reference proteome</keyword>
<accession>A0ABQ8MG86</accession>
<feature type="compositionally biased region" description="Polar residues" evidence="9">
    <location>
        <begin position="834"/>
        <end position="843"/>
    </location>
</feature>
<feature type="compositionally biased region" description="Polar residues" evidence="9">
    <location>
        <begin position="143"/>
        <end position="152"/>
    </location>
</feature>
<feature type="compositionally biased region" description="Basic residues" evidence="9">
    <location>
        <begin position="111"/>
        <end position="120"/>
    </location>
</feature>
<feature type="compositionally biased region" description="Acidic residues" evidence="9">
    <location>
        <begin position="748"/>
        <end position="760"/>
    </location>
</feature>
<reference evidence="14 15" key="1">
    <citation type="submission" date="2022-01" db="EMBL/GenBank/DDBJ databases">
        <title>A high-quality chromosome-level genome assembly of rohu carp, Labeo rohita.</title>
        <authorList>
            <person name="Arick M.A. II"/>
            <person name="Hsu C.-Y."/>
            <person name="Magbanua Z."/>
            <person name="Pechanova O."/>
            <person name="Grover C."/>
            <person name="Miller E."/>
            <person name="Thrash A."/>
            <person name="Ezzel L."/>
            <person name="Alam S."/>
            <person name="Benzie J."/>
            <person name="Hamilton M."/>
            <person name="Karsi A."/>
            <person name="Lawrence M.L."/>
            <person name="Peterson D.G."/>
        </authorList>
    </citation>
    <scope>NUCLEOTIDE SEQUENCE [LARGE SCALE GENOMIC DNA]</scope>
    <source>
        <strain evidence="15">BAU-BD-2019</strain>
        <tissue evidence="14">Blood</tissue>
    </source>
</reference>
<dbReference type="PRINTS" id="PR00503">
    <property type="entry name" value="BROMODOMAIN"/>
</dbReference>
<feature type="domain" description="PWWP" evidence="12">
    <location>
        <begin position="1002"/>
        <end position="1085"/>
    </location>
</feature>
<keyword evidence="1" id="KW-0479">Metal-binding</keyword>
<evidence type="ECO:0000256" key="9">
    <source>
        <dbReference type="SAM" id="MobiDB-lite"/>
    </source>
</evidence>
<dbReference type="CDD" id="cd20158">
    <property type="entry name" value="PWWP_BRPF3"/>
    <property type="match status" value="1"/>
</dbReference>
<keyword evidence="3 8" id="KW-0863">Zinc-finger</keyword>
<dbReference type="PANTHER" id="PTHR13793">
    <property type="entry name" value="PHD FINGER PROTEINS"/>
    <property type="match status" value="1"/>
</dbReference>
<feature type="compositionally biased region" description="Polar residues" evidence="9">
    <location>
        <begin position="89"/>
        <end position="110"/>
    </location>
</feature>
<evidence type="ECO:0000259" key="11">
    <source>
        <dbReference type="PROSITE" id="PS50016"/>
    </source>
</evidence>
<feature type="compositionally biased region" description="Polar residues" evidence="9">
    <location>
        <begin position="981"/>
        <end position="992"/>
    </location>
</feature>
<feature type="compositionally biased region" description="Basic and acidic residues" evidence="9">
    <location>
        <begin position="468"/>
        <end position="478"/>
    </location>
</feature>
<dbReference type="InterPro" id="IPR034732">
    <property type="entry name" value="EPHD"/>
</dbReference>
<name>A0ABQ8MG86_LABRO</name>
<dbReference type="Gene3D" id="1.20.920.10">
    <property type="entry name" value="Bromodomain-like"/>
    <property type="match status" value="1"/>
</dbReference>
<dbReference type="PROSITE" id="PS01359">
    <property type="entry name" value="ZF_PHD_1"/>
    <property type="match status" value="1"/>
</dbReference>
<dbReference type="InterPro" id="IPR036427">
    <property type="entry name" value="Bromodomain-like_sf"/>
</dbReference>
<evidence type="ECO:0000256" key="7">
    <source>
        <dbReference type="PROSITE-ProRule" id="PRU00035"/>
    </source>
</evidence>
<keyword evidence="2" id="KW-0677">Repeat</keyword>
<dbReference type="SMART" id="SM00249">
    <property type="entry name" value="PHD"/>
    <property type="match status" value="2"/>
</dbReference>
<feature type="region of interest" description="Disordered" evidence="9">
    <location>
        <begin position="455"/>
        <end position="478"/>
    </location>
</feature>
<dbReference type="InterPro" id="IPR019786">
    <property type="entry name" value="Zinc_finger_PHD-type_CS"/>
</dbReference>
<evidence type="ECO:0000256" key="5">
    <source>
        <dbReference type="ARBA" id="ARBA00023117"/>
    </source>
</evidence>
<keyword evidence="5 7" id="KW-0103">Bromodomain</keyword>
<dbReference type="InterPro" id="IPR001965">
    <property type="entry name" value="Znf_PHD"/>
</dbReference>
<comment type="caution">
    <text evidence="14">The sequence shown here is derived from an EMBL/GenBank/DDBJ whole genome shotgun (WGS) entry which is preliminary data.</text>
</comment>
<evidence type="ECO:0000313" key="15">
    <source>
        <dbReference type="Proteomes" id="UP000830375"/>
    </source>
</evidence>
<feature type="region of interest" description="Disordered" evidence="9">
    <location>
        <begin position="1"/>
        <end position="38"/>
    </location>
</feature>
<dbReference type="PROSITE" id="PS50016">
    <property type="entry name" value="ZF_PHD_2"/>
    <property type="match status" value="1"/>
</dbReference>
<evidence type="ECO:0000313" key="14">
    <source>
        <dbReference type="EMBL" id="KAI2661897.1"/>
    </source>
</evidence>
<evidence type="ECO:0000256" key="6">
    <source>
        <dbReference type="ARBA" id="ARBA00023242"/>
    </source>
</evidence>
<evidence type="ECO:0000256" key="4">
    <source>
        <dbReference type="ARBA" id="ARBA00022833"/>
    </source>
</evidence>
<evidence type="ECO:0000259" key="12">
    <source>
        <dbReference type="PROSITE" id="PS50812"/>
    </source>
</evidence>
<dbReference type="InterPro" id="IPR001487">
    <property type="entry name" value="Bromodomain"/>
</dbReference>
<feature type="region of interest" description="Disordered" evidence="9">
    <location>
        <begin position="89"/>
        <end position="171"/>
    </location>
</feature>
<dbReference type="SUPFAM" id="SSF63748">
    <property type="entry name" value="Tudor/PWWP/MBT"/>
    <property type="match status" value="1"/>
</dbReference>
<dbReference type="InterPro" id="IPR013083">
    <property type="entry name" value="Znf_RING/FYVE/PHD"/>
</dbReference>
<dbReference type="InterPro" id="IPR019542">
    <property type="entry name" value="Enhancer_polycomb-like_N"/>
</dbReference>
<feature type="compositionally biased region" description="Polar residues" evidence="9">
    <location>
        <begin position="926"/>
        <end position="935"/>
    </location>
</feature>
<feature type="domain" description="PHD-type" evidence="11">
    <location>
        <begin position="252"/>
        <end position="302"/>
    </location>
</feature>
<dbReference type="SMART" id="SM00293">
    <property type="entry name" value="PWWP"/>
    <property type="match status" value="1"/>
</dbReference>
<dbReference type="PANTHER" id="PTHR13793:SF19">
    <property type="entry name" value="BROMODOMAIN AND PHD FINGER-CONTAINING PROTEIN 3"/>
    <property type="match status" value="1"/>
</dbReference>
<dbReference type="CDD" id="cd15572">
    <property type="entry name" value="PHD_BRPF"/>
    <property type="match status" value="1"/>
</dbReference>
<dbReference type="PROSITE" id="PS51805">
    <property type="entry name" value="EPHD"/>
    <property type="match status" value="1"/>
</dbReference>
<protein>
    <submittedName>
        <fullName evidence="14">Bromodomain and PHD finger-containing protein 3</fullName>
    </submittedName>
</protein>
<feature type="compositionally biased region" description="Polar residues" evidence="9">
    <location>
        <begin position="893"/>
        <end position="902"/>
    </location>
</feature>
<dbReference type="SMART" id="SM00297">
    <property type="entry name" value="BROMO"/>
    <property type="match status" value="1"/>
</dbReference>
<evidence type="ECO:0000256" key="3">
    <source>
        <dbReference type="ARBA" id="ARBA00022771"/>
    </source>
</evidence>
<dbReference type="InterPro" id="IPR019787">
    <property type="entry name" value="Znf_PHD-finger"/>
</dbReference>